<feature type="region of interest" description="Disordered" evidence="3">
    <location>
        <begin position="145"/>
        <end position="171"/>
    </location>
</feature>
<dbReference type="OrthoDB" id="433924at2759"/>
<dbReference type="InterPro" id="IPR000953">
    <property type="entry name" value="Chromo/chromo_shadow_dom"/>
</dbReference>
<dbReference type="GeneID" id="94828633"/>
<organism evidence="5 6">
    <name type="scientific">Tritrichomonas foetus</name>
    <dbReference type="NCBI Taxonomy" id="1144522"/>
    <lineage>
        <taxon>Eukaryota</taxon>
        <taxon>Metamonada</taxon>
        <taxon>Parabasalia</taxon>
        <taxon>Tritrichomonadida</taxon>
        <taxon>Tritrichomonadidae</taxon>
        <taxon>Tritrichomonas</taxon>
    </lineage>
</organism>
<accession>A0A1J4JQY7</accession>
<dbReference type="Pfam" id="PF00385">
    <property type="entry name" value="Chromo"/>
    <property type="match status" value="1"/>
</dbReference>
<evidence type="ECO:0000256" key="3">
    <source>
        <dbReference type="SAM" id="MobiDB-lite"/>
    </source>
</evidence>
<name>A0A1J4JQY7_9EUKA</name>
<evidence type="ECO:0000259" key="4">
    <source>
        <dbReference type="PROSITE" id="PS50013"/>
    </source>
</evidence>
<evidence type="ECO:0000313" key="5">
    <source>
        <dbReference type="EMBL" id="OHT00832.1"/>
    </source>
</evidence>
<feature type="region of interest" description="Disordered" evidence="3">
    <location>
        <begin position="1"/>
        <end position="24"/>
    </location>
</feature>
<dbReference type="GO" id="GO:0005634">
    <property type="term" value="C:nucleus"/>
    <property type="evidence" value="ECO:0007669"/>
    <property type="project" value="UniProtKB-SubCell"/>
</dbReference>
<protein>
    <submittedName>
        <fullName evidence="5">Chromobox protein</fullName>
    </submittedName>
</protein>
<dbReference type="SUPFAM" id="SSF54160">
    <property type="entry name" value="Chromo domain-like"/>
    <property type="match status" value="1"/>
</dbReference>
<dbReference type="InterPro" id="IPR016197">
    <property type="entry name" value="Chromo-like_dom_sf"/>
</dbReference>
<dbReference type="Gene3D" id="2.40.50.40">
    <property type="match status" value="1"/>
</dbReference>
<comment type="subcellular location">
    <subcellularLocation>
        <location evidence="1">Nucleus</location>
    </subcellularLocation>
</comment>
<evidence type="ECO:0000256" key="1">
    <source>
        <dbReference type="ARBA" id="ARBA00004123"/>
    </source>
</evidence>
<dbReference type="InterPro" id="IPR051219">
    <property type="entry name" value="Heterochromatin_chromo-domain"/>
</dbReference>
<dbReference type="CDD" id="cd00024">
    <property type="entry name" value="CD_CSD"/>
    <property type="match status" value="1"/>
</dbReference>
<evidence type="ECO:0000256" key="2">
    <source>
        <dbReference type="ARBA" id="ARBA00023242"/>
    </source>
</evidence>
<dbReference type="AlphaFoldDB" id="A0A1J4JQY7"/>
<proteinExistence type="predicted"/>
<gene>
    <name evidence="5" type="ORF">TRFO_07833</name>
</gene>
<dbReference type="PANTHER" id="PTHR22812">
    <property type="entry name" value="CHROMOBOX PROTEIN"/>
    <property type="match status" value="1"/>
</dbReference>
<dbReference type="InterPro" id="IPR023780">
    <property type="entry name" value="Chromo_domain"/>
</dbReference>
<dbReference type="VEuPathDB" id="TrichDB:TRFO_07833"/>
<comment type="caution">
    <text evidence="5">The sequence shown here is derived from an EMBL/GenBank/DDBJ whole genome shotgun (WGS) entry which is preliminary data.</text>
</comment>
<evidence type="ECO:0000313" key="6">
    <source>
        <dbReference type="Proteomes" id="UP000179807"/>
    </source>
</evidence>
<reference evidence="5" key="1">
    <citation type="submission" date="2016-10" db="EMBL/GenBank/DDBJ databases">
        <authorList>
            <person name="Benchimol M."/>
            <person name="Almeida L.G."/>
            <person name="Vasconcelos A.T."/>
            <person name="Perreira-Neves A."/>
            <person name="Rosa I.A."/>
            <person name="Tasca T."/>
            <person name="Bogo M.R."/>
            <person name="de Souza W."/>
        </authorList>
    </citation>
    <scope>NUCLEOTIDE SEQUENCE [LARGE SCALE GENOMIC DNA]</scope>
    <source>
        <strain evidence="5">K</strain>
    </source>
</reference>
<feature type="domain" description="Chromo" evidence="4">
    <location>
        <begin position="28"/>
        <end position="89"/>
    </location>
</feature>
<keyword evidence="6" id="KW-1185">Reference proteome</keyword>
<dbReference type="RefSeq" id="XP_068353968.1">
    <property type="nucleotide sequence ID" value="XM_068493929.1"/>
</dbReference>
<keyword evidence="2" id="KW-0539">Nucleus</keyword>
<dbReference type="EMBL" id="MLAK01000938">
    <property type="protein sequence ID" value="OHT00832.1"/>
    <property type="molecule type" value="Genomic_DNA"/>
</dbReference>
<dbReference type="Proteomes" id="UP000179807">
    <property type="component" value="Unassembled WGS sequence"/>
</dbReference>
<sequence length="171" mass="20283">MDEKKKVNSFGKNKNGKSHEDDDDEEFWEVEAILDKRIVSKNKVEYLVRWSGYECDDSFNSWVSEKDLNCKQLIEDYNQPKNTQVKKIISLYKNDENIYFYKTVLTNGIIVDYSSHYLRRNYPKLLQTYLEKCYRFLIENQVPSKKKKKSKGDNSSSESSHKFTNSGIIYI</sequence>
<dbReference type="PROSITE" id="PS50013">
    <property type="entry name" value="CHROMO_2"/>
    <property type="match status" value="1"/>
</dbReference>
<dbReference type="SMART" id="SM00298">
    <property type="entry name" value="CHROMO"/>
    <property type="match status" value="1"/>
</dbReference>